<accession>A0A8S0ZL27</accession>
<reference evidence="5 6" key="1">
    <citation type="submission" date="2020-04" db="EMBL/GenBank/DDBJ databases">
        <authorList>
            <person name="Wallbank WR R."/>
            <person name="Pardo Diaz C."/>
            <person name="Kozak K."/>
            <person name="Martin S."/>
            <person name="Jiggins C."/>
            <person name="Moest M."/>
            <person name="Warren A I."/>
            <person name="Byers J.R.P. K."/>
            <person name="Montejo-Kovacevich G."/>
            <person name="Yen C E."/>
        </authorList>
    </citation>
    <scope>NUCLEOTIDE SEQUENCE [LARGE SCALE GENOMIC DNA]</scope>
</reference>
<evidence type="ECO:0000313" key="6">
    <source>
        <dbReference type="Proteomes" id="UP000494256"/>
    </source>
</evidence>
<dbReference type="InterPro" id="IPR049076">
    <property type="entry name" value="ACCA"/>
</dbReference>
<dbReference type="PANTHER" id="PTHR45728:SF3">
    <property type="entry name" value="ACETYL-COA CARBOXYLASE"/>
    <property type="match status" value="1"/>
</dbReference>
<dbReference type="Proteomes" id="UP000494256">
    <property type="component" value="Unassembled WGS sequence"/>
</dbReference>
<dbReference type="PROSITE" id="PS50989">
    <property type="entry name" value="COA_CT_CTER"/>
    <property type="match status" value="1"/>
</dbReference>
<evidence type="ECO:0000313" key="3">
    <source>
        <dbReference type="EMBL" id="CAB3233545.1"/>
    </source>
</evidence>
<name>A0A8S0ZL27_ARCPL</name>
<feature type="domain" description="CoA carboxyltransferase C-terminal" evidence="2">
    <location>
        <begin position="1"/>
        <end position="162"/>
    </location>
</feature>
<evidence type="ECO:0000256" key="1">
    <source>
        <dbReference type="SAM" id="Coils"/>
    </source>
</evidence>
<proteinExistence type="predicted"/>
<keyword evidence="1" id="KW-0175">Coiled coil</keyword>
<dbReference type="EMBL" id="CADEBC010000591">
    <property type="protein sequence ID" value="CAB3257386.1"/>
    <property type="molecule type" value="Genomic_DNA"/>
</dbReference>
<sequence length="259" mass="29823">MYADPDARGGVLEAEGIVEVKFKQRDILKTMHRLDPELLRVGARIAELKEQIKDISKSLDRRGSIDDSLIRTDIGREAEGRVRELETELLAAEKTAKAREKELSPIYHEIAVQFAELHDTAERMLEKGCIFDIIPWRSSRRQLYWRLRRLLKQNEQEVRVQAAVKPADSMDQGAAAASLRRWFTEDLGETQSHQWEHDNEAVCKWLESQAGDDNSVLEKNLRAIHQDAILQTVNNLVLELTPSQRSEFLRKLSALEMEQ</sequence>
<dbReference type="OrthoDB" id="14612at2759"/>
<dbReference type="InterPro" id="IPR011763">
    <property type="entry name" value="COA_CT_C"/>
</dbReference>
<dbReference type="GO" id="GO:0003989">
    <property type="term" value="F:acetyl-CoA carboxylase activity"/>
    <property type="evidence" value="ECO:0007669"/>
    <property type="project" value="InterPro"/>
</dbReference>
<dbReference type="Proteomes" id="UP000494106">
    <property type="component" value="Unassembled WGS sequence"/>
</dbReference>
<dbReference type="EMBL" id="CADEBD010000293">
    <property type="protein sequence ID" value="CAB3233545.1"/>
    <property type="molecule type" value="Genomic_DNA"/>
</dbReference>
<dbReference type="PANTHER" id="PTHR45728">
    <property type="entry name" value="ACETYL-COA CARBOXYLASE, ISOFORM A"/>
    <property type="match status" value="1"/>
</dbReference>
<dbReference type="AlphaFoldDB" id="A0A8S0ZL27"/>
<evidence type="ECO:0000313" key="5">
    <source>
        <dbReference type="Proteomes" id="UP000494106"/>
    </source>
</evidence>
<dbReference type="GO" id="GO:0005739">
    <property type="term" value="C:mitochondrion"/>
    <property type="evidence" value="ECO:0007669"/>
    <property type="project" value="TreeGrafter"/>
</dbReference>
<evidence type="ECO:0000259" key="2">
    <source>
        <dbReference type="PROSITE" id="PS50989"/>
    </source>
</evidence>
<gene>
    <name evidence="4" type="ORF">APLA_LOCUS15925</name>
    <name evidence="3" type="ORF">APLA_LOCUS6129</name>
</gene>
<dbReference type="GO" id="GO:0006633">
    <property type="term" value="P:fatty acid biosynthetic process"/>
    <property type="evidence" value="ECO:0007669"/>
    <property type="project" value="TreeGrafter"/>
</dbReference>
<protein>
    <recommendedName>
        <fullName evidence="2">CoA carboxyltransferase C-terminal domain-containing protein</fullName>
    </recommendedName>
</protein>
<organism evidence="3 6">
    <name type="scientific">Arctia plantaginis</name>
    <name type="common">Wood tiger moth</name>
    <name type="synonym">Phalaena plantaginis</name>
    <dbReference type="NCBI Taxonomy" id="874455"/>
    <lineage>
        <taxon>Eukaryota</taxon>
        <taxon>Metazoa</taxon>
        <taxon>Ecdysozoa</taxon>
        <taxon>Arthropoda</taxon>
        <taxon>Hexapoda</taxon>
        <taxon>Insecta</taxon>
        <taxon>Pterygota</taxon>
        <taxon>Neoptera</taxon>
        <taxon>Endopterygota</taxon>
        <taxon>Lepidoptera</taxon>
        <taxon>Glossata</taxon>
        <taxon>Ditrysia</taxon>
        <taxon>Noctuoidea</taxon>
        <taxon>Erebidae</taxon>
        <taxon>Arctiinae</taxon>
        <taxon>Arctia</taxon>
    </lineage>
</organism>
<dbReference type="SUPFAM" id="SSF52096">
    <property type="entry name" value="ClpP/crotonase"/>
    <property type="match status" value="2"/>
</dbReference>
<dbReference type="InterPro" id="IPR029045">
    <property type="entry name" value="ClpP/crotonase-like_dom_sf"/>
</dbReference>
<dbReference type="Pfam" id="PF01039">
    <property type="entry name" value="Carboxyl_trans"/>
    <property type="match status" value="1"/>
</dbReference>
<keyword evidence="5" id="KW-1185">Reference proteome</keyword>
<dbReference type="Gene3D" id="3.90.226.10">
    <property type="entry name" value="2-enoyl-CoA Hydratase, Chain A, domain 1"/>
    <property type="match status" value="1"/>
</dbReference>
<feature type="coiled-coil region" evidence="1">
    <location>
        <begin position="75"/>
        <end position="102"/>
    </location>
</feature>
<dbReference type="InterPro" id="IPR034733">
    <property type="entry name" value="AcCoA_carboxyl_beta"/>
</dbReference>
<comment type="caution">
    <text evidence="3">The sequence shown here is derived from an EMBL/GenBank/DDBJ whole genome shotgun (WGS) entry which is preliminary data.</text>
</comment>
<evidence type="ECO:0000313" key="4">
    <source>
        <dbReference type="EMBL" id="CAB3257386.1"/>
    </source>
</evidence>